<feature type="region of interest" description="Disordered" evidence="1">
    <location>
        <begin position="1"/>
        <end position="60"/>
    </location>
</feature>
<reference evidence="2" key="1">
    <citation type="journal article" date="2011" name="Plant Physiol.">
        <title>Comprehensive sequence analysis of 24,783 barley full-length cDNAs derived from 12 clone libraries.</title>
        <authorList>
            <person name="Matsumoto T."/>
            <person name="Tanaka T."/>
            <person name="Sakai H."/>
            <person name="Amano N."/>
            <person name="Kanamori H."/>
            <person name="Kurita K."/>
            <person name="Kikuta A."/>
            <person name="Kamiya K."/>
            <person name="Yamamoto M."/>
            <person name="Ikawa H."/>
            <person name="Fujii N."/>
            <person name="Hori K."/>
            <person name="Itoh T."/>
            <person name="Sato K."/>
        </authorList>
    </citation>
    <scope>NUCLEOTIDE SEQUENCE</scope>
    <source>
        <tissue evidence="2">Shoot and root</tissue>
    </source>
</reference>
<protein>
    <submittedName>
        <fullName evidence="2">Predicted protein</fullName>
    </submittedName>
</protein>
<feature type="compositionally biased region" description="Low complexity" evidence="1">
    <location>
        <begin position="1"/>
        <end position="20"/>
    </location>
</feature>
<proteinExistence type="evidence at transcript level"/>
<feature type="compositionally biased region" description="Gly residues" evidence="1">
    <location>
        <begin position="50"/>
        <end position="60"/>
    </location>
</feature>
<name>F2E5F0_HORVV</name>
<accession>F2E5F0</accession>
<dbReference type="EMBL" id="AK371374">
    <property type="protein sequence ID" value="BAK02572.1"/>
    <property type="molecule type" value="mRNA"/>
</dbReference>
<organism evidence="2">
    <name type="scientific">Hordeum vulgare subsp. vulgare</name>
    <name type="common">Domesticated barley</name>
    <dbReference type="NCBI Taxonomy" id="112509"/>
    <lineage>
        <taxon>Eukaryota</taxon>
        <taxon>Viridiplantae</taxon>
        <taxon>Streptophyta</taxon>
        <taxon>Embryophyta</taxon>
        <taxon>Tracheophyta</taxon>
        <taxon>Spermatophyta</taxon>
        <taxon>Magnoliopsida</taxon>
        <taxon>Liliopsida</taxon>
        <taxon>Poales</taxon>
        <taxon>Poaceae</taxon>
        <taxon>BOP clade</taxon>
        <taxon>Pooideae</taxon>
        <taxon>Triticodae</taxon>
        <taxon>Triticeae</taxon>
        <taxon>Hordeinae</taxon>
        <taxon>Hordeum</taxon>
    </lineage>
</organism>
<sequence length="60" mass="5963">MPAGQRTRVASTAASRAACAGGQGKRDQRWGRGRARPGATDAASMAWCGRGSGRGGGSGD</sequence>
<evidence type="ECO:0000313" key="2">
    <source>
        <dbReference type="EMBL" id="BAK02572.1"/>
    </source>
</evidence>
<dbReference type="AlphaFoldDB" id="F2E5F0"/>
<evidence type="ECO:0000256" key="1">
    <source>
        <dbReference type="SAM" id="MobiDB-lite"/>
    </source>
</evidence>